<evidence type="ECO:0000259" key="3">
    <source>
        <dbReference type="Pfam" id="PF20469"/>
    </source>
</evidence>
<dbReference type="InterPro" id="IPR041685">
    <property type="entry name" value="AAA_GajA/Old/RecF-like"/>
</dbReference>
<dbReference type="Pfam" id="PF20469">
    <property type="entry name" value="OLD-like_TOPRIM"/>
    <property type="match status" value="1"/>
</dbReference>
<dbReference type="InterPro" id="IPR051396">
    <property type="entry name" value="Bact_Antivir_Def_Nuclease"/>
</dbReference>
<dbReference type="Proteomes" id="UP000037446">
    <property type="component" value="Unassembled WGS sequence"/>
</dbReference>
<reference evidence="4" key="1">
    <citation type="submission" date="2015-02" db="EMBL/GenBank/DDBJ databases">
        <authorList>
            <person name="Chooi Y.-H."/>
        </authorList>
    </citation>
    <scope>NUCLEOTIDE SEQUENCE [LARGE SCALE GENOMIC DNA]</scope>
    <source>
        <strain evidence="4">LAMA 915</strain>
    </source>
</reference>
<dbReference type="PATRIC" id="fig|1306953.7.peg.879"/>
<evidence type="ECO:0000256" key="1">
    <source>
        <dbReference type="SAM" id="Coils"/>
    </source>
</evidence>
<dbReference type="InterPro" id="IPR027417">
    <property type="entry name" value="P-loop_NTPase"/>
</dbReference>
<sequence length="646" mass="71837">MRLETVYIKNFRAISELEIAIDDVTALIGSNGVGKSCVLKAIDKFFSKSSSVTLEDFHDGNVLEPIEIGLSFTDLQPDELERYSARVHGGTLRIVRVFRSSALGRENGRYFGFAYRHETFDLIRNLPSANDQKSAYNELAGSEDFPGLEKCTRIADAYEAMAKWEEANPIECTLARDDGQFEGFANVARGGLQRFVSFVFIPAVRDASADAMDSKNSVIGQLLELYVKTIIQARKEIKEFQNEIDERYKQLVSPEKIGELDELSGILTATLKNFYGESEVELNWKELDTLPLPLPSAETLLTEQGYKGPVEGKGHGLQRAFIFTILQHLALALHTIEHEGADDEEETDPLSHSIILAIEEPELYQHPTKQRHFAEVLRNLGELEAHNGTQSVQLILCSHSPHFLATDRFEEIRVIHRQLDDEGRSNSTVNQVSYEHVIDRLAEVSDDPEKGLNAEALKVRLHTLTPLVAEGFFAKKVVLVEGPSDVAALRAAAKMNDKSFEASGIALVDVGGKTNLDKPLIIFMSLGIPTYVLFDSDGHMSKDHEKKAHVNVQLQKLAGVKEPVEVRTHVTCDFASFETELGRHLKAELGEELFDKAVGKAAYDFGLETRQVKKVPSAMTQVLMSCNLAGHRSATLDQVIEAVFND</sequence>
<dbReference type="PANTHER" id="PTHR43581:SF4">
    <property type="entry name" value="ATP_GTP PHOSPHATASE"/>
    <property type="match status" value="1"/>
</dbReference>
<proteinExistence type="predicted"/>
<dbReference type="SUPFAM" id="SSF52540">
    <property type="entry name" value="P-loop containing nucleoside triphosphate hydrolases"/>
    <property type="match status" value="1"/>
</dbReference>
<dbReference type="RefSeq" id="WP_050598997.1">
    <property type="nucleotide sequence ID" value="NZ_JYNE01000001.1"/>
</dbReference>
<accession>A0A0L1KHV5</accession>
<dbReference type="PANTHER" id="PTHR43581">
    <property type="entry name" value="ATP/GTP PHOSPHATASE"/>
    <property type="match status" value="1"/>
</dbReference>
<dbReference type="STRING" id="1306953.J121_870"/>
<dbReference type="InterPro" id="IPR034139">
    <property type="entry name" value="TOPRIM_OLD"/>
</dbReference>
<organism evidence="4 5">
    <name type="scientific">Qipengyuania citrea LAMA 915</name>
    <dbReference type="NCBI Taxonomy" id="1306953"/>
    <lineage>
        <taxon>Bacteria</taxon>
        <taxon>Pseudomonadati</taxon>
        <taxon>Pseudomonadota</taxon>
        <taxon>Alphaproteobacteria</taxon>
        <taxon>Sphingomonadales</taxon>
        <taxon>Erythrobacteraceae</taxon>
        <taxon>Qipengyuania</taxon>
    </lineage>
</organism>
<dbReference type="EMBL" id="JYNE01000001">
    <property type="protein sequence ID" value="KNH03603.1"/>
    <property type="molecule type" value="Genomic_DNA"/>
</dbReference>
<feature type="domain" description="Endonuclease GajA/Old nuclease/RecF-like AAA" evidence="2">
    <location>
        <begin position="1"/>
        <end position="403"/>
    </location>
</feature>
<evidence type="ECO:0000313" key="5">
    <source>
        <dbReference type="Proteomes" id="UP000037446"/>
    </source>
</evidence>
<dbReference type="Gene3D" id="3.40.50.300">
    <property type="entry name" value="P-loop containing nucleotide triphosphate hydrolases"/>
    <property type="match status" value="1"/>
</dbReference>
<dbReference type="Pfam" id="PF13175">
    <property type="entry name" value="AAA_15"/>
    <property type="match status" value="1"/>
</dbReference>
<name>A0A0L1KHV5_9SPHN</name>
<feature type="domain" description="OLD protein-like TOPRIM" evidence="3">
    <location>
        <begin position="472"/>
        <end position="537"/>
    </location>
</feature>
<dbReference type="CDD" id="cd01026">
    <property type="entry name" value="TOPRIM_OLD"/>
    <property type="match status" value="1"/>
</dbReference>
<evidence type="ECO:0000313" key="4">
    <source>
        <dbReference type="EMBL" id="KNH03603.1"/>
    </source>
</evidence>
<feature type="coiled-coil region" evidence="1">
    <location>
        <begin position="223"/>
        <end position="250"/>
    </location>
</feature>
<keyword evidence="1" id="KW-0175">Coiled coil</keyword>
<gene>
    <name evidence="4" type="ORF">J121_870</name>
</gene>
<comment type="caution">
    <text evidence="4">The sequence shown here is derived from an EMBL/GenBank/DDBJ whole genome shotgun (WGS) entry which is preliminary data.</text>
</comment>
<dbReference type="AlphaFoldDB" id="A0A0L1KHV5"/>
<evidence type="ECO:0000259" key="2">
    <source>
        <dbReference type="Pfam" id="PF13175"/>
    </source>
</evidence>
<protein>
    <submittedName>
        <fullName evidence="4">Atp-dependent old family protein</fullName>
    </submittedName>
</protein>